<dbReference type="Pfam" id="PF00005">
    <property type="entry name" value="ABC_tran"/>
    <property type="match status" value="1"/>
</dbReference>
<keyword evidence="3" id="KW-1003">Cell membrane</keyword>
<dbReference type="EMBL" id="JACCEW010000001">
    <property type="protein sequence ID" value="NYT35366.1"/>
    <property type="molecule type" value="Genomic_DNA"/>
</dbReference>
<dbReference type="GO" id="GO:0016887">
    <property type="term" value="F:ATP hydrolysis activity"/>
    <property type="evidence" value="ECO:0007669"/>
    <property type="project" value="InterPro"/>
</dbReference>
<dbReference type="Proteomes" id="UP000580517">
    <property type="component" value="Unassembled WGS sequence"/>
</dbReference>
<proteinExistence type="inferred from homology"/>
<dbReference type="Gene3D" id="3.40.50.300">
    <property type="entry name" value="P-loop containing nucleotide triphosphate hydrolases"/>
    <property type="match status" value="1"/>
</dbReference>
<evidence type="ECO:0000313" key="8">
    <source>
        <dbReference type="Proteomes" id="UP000580517"/>
    </source>
</evidence>
<comment type="similarity">
    <text evidence="1">Belongs to the ABC transporter superfamily.</text>
</comment>
<keyword evidence="2" id="KW-0813">Transport</keyword>
<dbReference type="SUPFAM" id="SSF52540">
    <property type="entry name" value="P-loop containing nucleoside triphosphate hydrolases"/>
    <property type="match status" value="1"/>
</dbReference>
<evidence type="ECO:0000256" key="5">
    <source>
        <dbReference type="ARBA" id="ARBA00022840"/>
    </source>
</evidence>
<gene>
    <name evidence="7" type="ORF">H0A68_00640</name>
</gene>
<keyword evidence="8" id="KW-1185">Reference proteome</keyword>
<keyword evidence="3" id="KW-0472">Membrane</keyword>
<evidence type="ECO:0000259" key="6">
    <source>
        <dbReference type="PROSITE" id="PS50893"/>
    </source>
</evidence>
<dbReference type="AlphaFoldDB" id="A0A853FBC3"/>
<organism evidence="7 8">
    <name type="scientific">Allopusillimonas soli</name>
    <dbReference type="NCBI Taxonomy" id="659016"/>
    <lineage>
        <taxon>Bacteria</taxon>
        <taxon>Pseudomonadati</taxon>
        <taxon>Pseudomonadota</taxon>
        <taxon>Betaproteobacteria</taxon>
        <taxon>Burkholderiales</taxon>
        <taxon>Alcaligenaceae</taxon>
        <taxon>Allopusillimonas</taxon>
    </lineage>
</organism>
<dbReference type="GO" id="GO:0005524">
    <property type="term" value="F:ATP binding"/>
    <property type="evidence" value="ECO:0007669"/>
    <property type="project" value="UniProtKB-KW"/>
</dbReference>
<dbReference type="RefSeq" id="WP_129967247.1">
    <property type="nucleotide sequence ID" value="NZ_JACCEW010000001.1"/>
</dbReference>
<sequence length="317" mass="34445">MNTPVIQASSLCKRYGKHLAVDHISFNVNKGEVFGLLGPNGAGKTTTILMMLGLTEVSSGTIRVLEQDPQRAPLQVKSQIGYMPDAVGFYDYLTAWENLAYTARLAAIPARERESRIDNALARVKLADVAHDKVGSFSRGMRQRLGLAEIVLKGASIAILDEPTSGLDPQAAEDFLSLIGHLKQDGVTVLLSSHMLDHMQRICDRVALFRKGRIALSGSVDELARQVLGGHRYVGIEAHGASLLPALQALDGVRSAEQVGEHAYRLLTDRDVRGDIARAAVGAGADLLRLDDDVPSLDVIYNRYFQSLESKEVRHAA</sequence>
<keyword evidence="4" id="KW-0547">Nucleotide-binding</keyword>
<dbReference type="InterPro" id="IPR027417">
    <property type="entry name" value="P-loop_NTPase"/>
</dbReference>
<protein>
    <submittedName>
        <fullName evidence="7">ABC transporter ATP-binding protein</fullName>
    </submittedName>
</protein>
<evidence type="ECO:0000256" key="3">
    <source>
        <dbReference type="ARBA" id="ARBA00022475"/>
    </source>
</evidence>
<dbReference type="CDD" id="cd03230">
    <property type="entry name" value="ABC_DR_subfamily_A"/>
    <property type="match status" value="1"/>
</dbReference>
<evidence type="ECO:0000256" key="2">
    <source>
        <dbReference type="ARBA" id="ARBA00022448"/>
    </source>
</evidence>
<comment type="caution">
    <text evidence="7">The sequence shown here is derived from an EMBL/GenBank/DDBJ whole genome shotgun (WGS) entry which is preliminary data.</text>
</comment>
<dbReference type="PANTHER" id="PTHR43335:SF11">
    <property type="entry name" value="ABC TRANSPORTER RELATED"/>
    <property type="match status" value="1"/>
</dbReference>
<dbReference type="OrthoDB" id="9804819at2"/>
<dbReference type="InterPro" id="IPR003593">
    <property type="entry name" value="AAA+_ATPase"/>
</dbReference>
<feature type="domain" description="ABC transporter" evidence="6">
    <location>
        <begin position="6"/>
        <end position="236"/>
    </location>
</feature>
<reference evidence="7 8" key="1">
    <citation type="submission" date="2020-07" db="EMBL/GenBank/DDBJ databases">
        <title>Taxonomic revisions and descriptions of new bacterial species based on genomic comparisons in the high-G+C-content subgroup of the family Alcaligenaceae.</title>
        <authorList>
            <person name="Szabo A."/>
            <person name="Felfoldi T."/>
        </authorList>
    </citation>
    <scope>NUCLEOTIDE SEQUENCE [LARGE SCALE GENOMIC DNA]</scope>
    <source>
        <strain evidence="7 8">DSM 25264</strain>
    </source>
</reference>
<dbReference type="InterPro" id="IPR003439">
    <property type="entry name" value="ABC_transporter-like_ATP-bd"/>
</dbReference>
<dbReference type="SMART" id="SM00382">
    <property type="entry name" value="AAA"/>
    <property type="match status" value="1"/>
</dbReference>
<dbReference type="PANTHER" id="PTHR43335">
    <property type="entry name" value="ABC TRANSPORTER, ATP-BINDING PROTEIN"/>
    <property type="match status" value="1"/>
</dbReference>
<evidence type="ECO:0000256" key="4">
    <source>
        <dbReference type="ARBA" id="ARBA00022741"/>
    </source>
</evidence>
<evidence type="ECO:0000313" key="7">
    <source>
        <dbReference type="EMBL" id="NYT35366.1"/>
    </source>
</evidence>
<accession>A0A853FBC3</accession>
<evidence type="ECO:0000256" key="1">
    <source>
        <dbReference type="ARBA" id="ARBA00005417"/>
    </source>
</evidence>
<name>A0A853FBC3_9BURK</name>
<keyword evidence="5 7" id="KW-0067">ATP-binding</keyword>
<dbReference type="PROSITE" id="PS50893">
    <property type="entry name" value="ABC_TRANSPORTER_2"/>
    <property type="match status" value="1"/>
</dbReference>